<keyword evidence="2" id="KW-0175">Coiled coil</keyword>
<dbReference type="InterPro" id="IPR001841">
    <property type="entry name" value="Znf_RING"/>
</dbReference>
<protein>
    <recommendedName>
        <fullName evidence="4">RING-type domain-containing protein</fullName>
    </recommendedName>
</protein>
<keyword evidence="1" id="KW-0863">Zinc-finger</keyword>
<proteinExistence type="predicted"/>
<feature type="compositionally biased region" description="Basic and acidic residues" evidence="3">
    <location>
        <begin position="139"/>
        <end position="148"/>
    </location>
</feature>
<keyword evidence="6" id="KW-1185">Reference proteome</keyword>
<dbReference type="PROSITE" id="PS50089">
    <property type="entry name" value="ZF_RING_2"/>
    <property type="match status" value="1"/>
</dbReference>
<dbReference type="Proteomes" id="UP000799779">
    <property type="component" value="Unassembled WGS sequence"/>
</dbReference>
<dbReference type="GO" id="GO:0016567">
    <property type="term" value="P:protein ubiquitination"/>
    <property type="evidence" value="ECO:0007669"/>
    <property type="project" value="TreeGrafter"/>
</dbReference>
<feature type="region of interest" description="Disordered" evidence="3">
    <location>
        <begin position="446"/>
        <end position="469"/>
    </location>
</feature>
<name>A0A6A5W5J7_9PLEO</name>
<gene>
    <name evidence="5" type="ORF">P154DRAFT_471607</name>
</gene>
<dbReference type="PANTHER" id="PTHR22696">
    <property type="entry name" value="E3 UBIQUITIN-PROTEIN LIGASE RNF26"/>
    <property type="match status" value="1"/>
</dbReference>
<dbReference type="Pfam" id="PF13920">
    <property type="entry name" value="zf-C3HC4_3"/>
    <property type="match status" value="1"/>
</dbReference>
<organism evidence="5 6">
    <name type="scientific">Amniculicola lignicola CBS 123094</name>
    <dbReference type="NCBI Taxonomy" id="1392246"/>
    <lineage>
        <taxon>Eukaryota</taxon>
        <taxon>Fungi</taxon>
        <taxon>Dikarya</taxon>
        <taxon>Ascomycota</taxon>
        <taxon>Pezizomycotina</taxon>
        <taxon>Dothideomycetes</taxon>
        <taxon>Pleosporomycetidae</taxon>
        <taxon>Pleosporales</taxon>
        <taxon>Amniculicolaceae</taxon>
        <taxon>Amniculicola</taxon>
    </lineage>
</organism>
<reference evidence="5" key="1">
    <citation type="journal article" date="2020" name="Stud. Mycol.">
        <title>101 Dothideomycetes genomes: a test case for predicting lifestyles and emergence of pathogens.</title>
        <authorList>
            <person name="Haridas S."/>
            <person name="Albert R."/>
            <person name="Binder M."/>
            <person name="Bloem J."/>
            <person name="Labutti K."/>
            <person name="Salamov A."/>
            <person name="Andreopoulos B."/>
            <person name="Baker S."/>
            <person name="Barry K."/>
            <person name="Bills G."/>
            <person name="Bluhm B."/>
            <person name="Cannon C."/>
            <person name="Castanera R."/>
            <person name="Culley D."/>
            <person name="Daum C."/>
            <person name="Ezra D."/>
            <person name="Gonzalez J."/>
            <person name="Henrissat B."/>
            <person name="Kuo A."/>
            <person name="Liang C."/>
            <person name="Lipzen A."/>
            <person name="Lutzoni F."/>
            <person name="Magnuson J."/>
            <person name="Mondo S."/>
            <person name="Nolan M."/>
            <person name="Ohm R."/>
            <person name="Pangilinan J."/>
            <person name="Park H.-J."/>
            <person name="Ramirez L."/>
            <person name="Alfaro M."/>
            <person name="Sun H."/>
            <person name="Tritt A."/>
            <person name="Yoshinaga Y."/>
            <person name="Zwiers L.-H."/>
            <person name="Turgeon B."/>
            <person name="Goodwin S."/>
            <person name="Spatafora J."/>
            <person name="Crous P."/>
            <person name="Grigoriev I."/>
        </authorList>
    </citation>
    <scope>NUCLEOTIDE SEQUENCE</scope>
    <source>
        <strain evidence="5">CBS 123094</strain>
    </source>
</reference>
<dbReference type="AlphaFoldDB" id="A0A6A5W5J7"/>
<dbReference type="GO" id="GO:0061630">
    <property type="term" value="F:ubiquitin protein ligase activity"/>
    <property type="evidence" value="ECO:0007669"/>
    <property type="project" value="TreeGrafter"/>
</dbReference>
<dbReference type="PANTHER" id="PTHR22696:SF1">
    <property type="entry name" value="E3 UBIQUITIN-PROTEIN LIGASE RNF26"/>
    <property type="match status" value="1"/>
</dbReference>
<dbReference type="EMBL" id="ML977617">
    <property type="protein sequence ID" value="KAF1997142.1"/>
    <property type="molecule type" value="Genomic_DNA"/>
</dbReference>
<dbReference type="OrthoDB" id="1711136at2759"/>
<evidence type="ECO:0000256" key="3">
    <source>
        <dbReference type="SAM" id="MobiDB-lite"/>
    </source>
</evidence>
<keyword evidence="1" id="KW-0862">Zinc</keyword>
<keyword evidence="1" id="KW-0479">Metal-binding</keyword>
<accession>A0A6A5W5J7</accession>
<dbReference type="SMART" id="SM00184">
    <property type="entry name" value="RING"/>
    <property type="match status" value="1"/>
</dbReference>
<dbReference type="GO" id="GO:0008270">
    <property type="term" value="F:zinc ion binding"/>
    <property type="evidence" value="ECO:0007669"/>
    <property type="project" value="UniProtKB-KW"/>
</dbReference>
<evidence type="ECO:0000256" key="1">
    <source>
        <dbReference type="PROSITE-ProRule" id="PRU00175"/>
    </source>
</evidence>
<dbReference type="Gene3D" id="3.30.40.10">
    <property type="entry name" value="Zinc/RING finger domain, C3HC4 (zinc finger)"/>
    <property type="match status" value="1"/>
</dbReference>
<feature type="region of interest" description="Disordered" evidence="3">
    <location>
        <begin position="135"/>
        <end position="157"/>
    </location>
</feature>
<evidence type="ECO:0000313" key="6">
    <source>
        <dbReference type="Proteomes" id="UP000799779"/>
    </source>
</evidence>
<sequence length="536" mass="60100">MGTLTADCPQLDIHCPHKLATSCRLTSTPNCCACADERPHSRTYRVYIDGVGFVQRGTRWQGYCWFCKEFWTNRVACTDPSISIAQTQIPHIPAQDAFVAKWFEYHQGYRIVRRSDGADERITILAEPFSEVNPGHLPRTLDEMRRGVPNDNNRPQNRFRQAMLGEETEERDTGPHQTLDEALDSLLEDTAEPAVPDNLLEGPEESIYNFSDIAPGPLQNYSSTEALLGINHPPGIPNIVPRHFARTELRIQRARDRLTRIFGTREEIQEDDYQSPISTMYNRAWDRYRRAEEVRSAEEPLFTPQQMDTLTPQERHEIEQQVLWGVIRDTRNTPVRASEPSQSDPFSILEVPAVRELDANTPTPSTFNANGVENGTGDSSARPGTSSAATLRASLQNMNNEIERLRDAATTLAAARQAIAARTPVGPPVGNIPRHLYERLLLERHLAPPAPPPPSLDNQPDRPPPLSDEEMTKKLACQVCYSQLADIALIPCGHMVMCQWCADVVIPVKHGTVPTRACTCPMCRKGVKSRVKIHIG</sequence>
<feature type="coiled-coil region" evidence="2">
    <location>
        <begin position="388"/>
        <end position="415"/>
    </location>
</feature>
<dbReference type="GO" id="GO:0006511">
    <property type="term" value="P:ubiquitin-dependent protein catabolic process"/>
    <property type="evidence" value="ECO:0007669"/>
    <property type="project" value="TreeGrafter"/>
</dbReference>
<feature type="domain" description="RING-type" evidence="4">
    <location>
        <begin position="477"/>
        <end position="524"/>
    </location>
</feature>
<evidence type="ECO:0000256" key="2">
    <source>
        <dbReference type="SAM" id="Coils"/>
    </source>
</evidence>
<dbReference type="SUPFAM" id="SSF57850">
    <property type="entry name" value="RING/U-box"/>
    <property type="match status" value="1"/>
</dbReference>
<feature type="region of interest" description="Disordered" evidence="3">
    <location>
        <begin position="361"/>
        <end position="387"/>
    </location>
</feature>
<dbReference type="InterPro" id="IPR013083">
    <property type="entry name" value="Znf_RING/FYVE/PHD"/>
</dbReference>
<feature type="compositionally biased region" description="Pro residues" evidence="3">
    <location>
        <begin position="448"/>
        <end position="466"/>
    </location>
</feature>
<evidence type="ECO:0000313" key="5">
    <source>
        <dbReference type="EMBL" id="KAF1997142.1"/>
    </source>
</evidence>
<evidence type="ECO:0000259" key="4">
    <source>
        <dbReference type="PROSITE" id="PS50089"/>
    </source>
</evidence>